<feature type="binding site" evidence="4">
    <location>
        <position position="359"/>
    </location>
    <ligand>
        <name>Zn(2+)</name>
        <dbReference type="ChEBI" id="CHEBI:29105"/>
        <label>2</label>
    </ligand>
</feature>
<dbReference type="InterPro" id="IPR001952">
    <property type="entry name" value="Alkaline_phosphatase"/>
</dbReference>
<feature type="binding site" evidence="4">
    <location>
        <position position="235"/>
    </location>
    <ligand>
        <name>Mg(2+)</name>
        <dbReference type="ChEBI" id="CHEBI:18420"/>
    </ligand>
</feature>
<dbReference type="PRINTS" id="PR00113">
    <property type="entry name" value="ALKPHPHTASE"/>
</dbReference>
<dbReference type="PANTHER" id="PTHR11596:SF5">
    <property type="entry name" value="ALKALINE PHOSPHATASE"/>
    <property type="match status" value="1"/>
</dbReference>
<dbReference type="CDD" id="cd16012">
    <property type="entry name" value="ALP"/>
    <property type="match status" value="1"/>
</dbReference>
<dbReference type="GO" id="GO:0046872">
    <property type="term" value="F:metal ion binding"/>
    <property type="evidence" value="ECO:0007669"/>
    <property type="project" value="UniProtKB-KW"/>
</dbReference>
<comment type="similarity">
    <text evidence="5">Belongs to the alkaline phosphatase family.</text>
</comment>
<dbReference type="AlphaFoldDB" id="A0A210Q0E8"/>
<evidence type="ECO:0000256" key="1">
    <source>
        <dbReference type="ARBA" id="ARBA00012647"/>
    </source>
</evidence>
<feature type="binding site" evidence="4">
    <location>
        <position position="244"/>
    </location>
    <ligand>
        <name>Zn(2+)</name>
        <dbReference type="ChEBI" id="CHEBI:29105"/>
        <label>2</label>
    </ligand>
</feature>
<reference evidence="6 7" key="1">
    <citation type="journal article" date="2017" name="Nat. Ecol. Evol.">
        <title>Scallop genome provides insights into evolution of bilaterian karyotype and development.</title>
        <authorList>
            <person name="Wang S."/>
            <person name="Zhang J."/>
            <person name="Jiao W."/>
            <person name="Li J."/>
            <person name="Xun X."/>
            <person name="Sun Y."/>
            <person name="Guo X."/>
            <person name="Huan P."/>
            <person name="Dong B."/>
            <person name="Zhang L."/>
            <person name="Hu X."/>
            <person name="Sun X."/>
            <person name="Wang J."/>
            <person name="Zhao C."/>
            <person name="Wang Y."/>
            <person name="Wang D."/>
            <person name="Huang X."/>
            <person name="Wang R."/>
            <person name="Lv J."/>
            <person name="Li Y."/>
            <person name="Zhang Z."/>
            <person name="Liu B."/>
            <person name="Lu W."/>
            <person name="Hui Y."/>
            <person name="Liang J."/>
            <person name="Zhou Z."/>
            <person name="Hou R."/>
            <person name="Li X."/>
            <person name="Liu Y."/>
            <person name="Li H."/>
            <person name="Ning X."/>
            <person name="Lin Y."/>
            <person name="Zhao L."/>
            <person name="Xing Q."/>
            <person name="Dou J."/>
            <person name="Li Y."/>
            <person name="Mao J."/>
            <person name="Guo H."/>
            <person name="Dou H."/>
            <person name="Li T."/>
            <person name="Mu C."/>
            <person name="Jiang W."/>
            <person name="Fu Q."/>
            <person name="Fu X."/>
            <person name="Miao Y."/>
            <person name="Liu J."/>
            <person name="Yu Q."/>
            <person name="Li R."/>
            <person name="Liao H."/>
            <person name="Li X."/>
            <person name="Kong Y."/>
            <person name="Jiang Z."/>
            <person name="Chourrout D."/>
            <person name="Li R."/>
            <person name="Bao Z."/>
        </authorList>
    </citation>
    <scope>NUCLEOTIDE SEQUENCE [LARGE SCALE GENOMIC DNA]</scope>
    <source>
        <strain evidence="6 7">PY_sf001</strain>
    </source>
</reference>
<proteinExistence type="inferred from homology"/>
<gene>
    <name evidence="6" type="ORF">KP79_PYT02082</name>
</gene>
<dbReference type="EC" id="3.1.3.1" evidence="1"/>
<dbReference type="STRING" id="6573.A0A210Q0E8"/>
<comment type="cofactor">
    <cofactor evidence="4">
        <name>Zn(2+)</name>
        <dbReference type="ChEBI" id="CHEBI:29105"/>
    </cofactor>
    <text evidence="4">Binds 2 Zn(2+) ions.</text>
</comment>
<keyword evidence="4" id="KW-0862">Zinc</keyword>
<dbReference type="Gene3D" id="3.40.720.10">
    <property type="entry name" value="Alkaline Phosphatase, subunit A"/>
    <property type="match status" value="1"/>
</dbReference>
<evidence type="ECO:0000313" key="6">
    <source>
        <dbReference type="EMBL" id="OWF42221.1"/>
    </source>
</evidence>
<comment type="caution">
    <text evidence="6">The sequence shown here is derived from an EMBL/GenBank/DDBJ whole genome shotgun (WGS) entry which is preliminary data.</text>
</comment>
<evidence type="ECO:0000256" key="5">
    <source>
        <dbReference type="RuleBase" id="RU003946"/>
    </source>
</evidence>
<comment type="cofactor">
    <cofactor evidence="4">
        <name>Mg(2+)</name>
        <dbReference type="ChEBI" id="CHEBI:18420"/>
    </cofactor>
    <text evidence="4">Binds 1 Mg(2+) ion.</text>
</comment>
<keyword evidence="7" id="KW-1185">Reference proteome</keyword>
<dbReference type="InterPro" id="IPR017850">
    <property type="entry name" value="Alkaline_phosphatase_core_sf"/>
</dbReference>
<dbReference type="SUPFAM" id="SSF53649">
    <property type="entry name" value="Alkaline phosphatase-like"/>
    <property type="match status" value="1"/>
</dbReference>
<evidence type="ECO:0000313" key="7">
    <source>
        <dbReference type="Proteomes" id="UP000242188"/>
    </source>
</evidence>
<evidence type="ECO:0000256" key="4">
    <source>
        <dbReference type="PIRSR" id="PIRSR601952-2"/>
    </source>
</evidence>
<dbReference type="Pfam" id="PF00245">
    <property type="entry name" value="Alk_phosphatase"/>
    <property type="match status" value="1"/>
</dbReference>
<dbReference type="SMART" id="SM00098">
    <property type="entry name" value="alkPPc"/>
    <property type="match status" value="1"/>
</dbReference>
<feature type="binding site" evidence="4">
    <location>
        <position position="282"/>
    </location>
    <ligand>
        <name>Zn(2+)</name>
        <dbReference type="ChEBI" id="CHEBI:29105"/>
        <label>2</label>
    </ligand>
</feature>
<name>A0A210Q0E8_MIZYE</name>
<dbReference type="EMBL" id="NEDP02005304">
    <property type="protein sequence ID" value="OWF42221.1"/>
    <property type="molecule type" value="Genomic_DNA"/>
</dbReference>
<dbReference type="OrthoDB" id="5818554at2759"/>
<feature type="binding site" evidence="4">
    <location>
        <position position="77"/>
    </location>
    <ligand>
        <name>Mg(2+)</name>
        <dbReference type="ChEBI" id="CHEBI:18420"/>
    </ligand>
</feature>
<keyword evidence="4" id="KW-0479">Metal-binding</keyword>
<evidence type="ECO:0000256" key="3">
    <source>
        <dbReference type="PIRSR" id="PIRSR601952-1"/>
    </source>
</evidence>
<dbReference type="GO" id="GO:0004035">
    <property type="term" value="F:alkaline phosphatase activity"/>
    <property type="evidence" value="ECO:0007669"/>
    <property type="project" value="UniProtKB-EC"/>
</dbReference>
<keyword evidence="4" id="KW-0460">Magnesium</keyword>
<feature type="active site" description="Phosphoserine intermediate" evidence="3">
    <location>
        <position position="14"/>
    </location>
</feature>
<keyword evidence="2" id="KW-0597">Phosphoprotein</keyword>
<protein>
    <recommendedName>
        <fullName evidence="1">alkaline phosphatase</fullName>
        <ecNumber evidence="1">3.1.3.1</ecNumber>
    </recommendedName>
</protein>
<feature type="binding site" evidence="4">
    <location>
        <position position="75"/>
    </location>
    <ligand>
        <name>Mg(2+)</name>
        <dbReference type="ChEBI" id="CHEBI:18420"/>
    </ligand>
</feature>
<dbReference type="Proteomes" id="UP000242188">
    <property type="component" value="Unassembled WGS sequence"/>
</dbReference>
<dbReference type="PANTHER" id="PTHR11596">
    <property type="entry name" value="ALKALINE PHOSPHATASE"/>
    <property type="match status" value="1"/>
</dbReference>
<feature type="binding site" evidence="4">
    <location>
        <position position="281"/>
    </location>
    <ligand>
        <name>Zn(2+)</name>
        <dbReference type="ChEBI" id="CHEBI:29105"/>
        <label>2</label>
    </ligand>
</feature>
<sequence>MLQVYSVDRQTPDSAATATALMCGVKTNNGVLGVKETVPKENCGAVAGQEVTSILKYFIAAGRSTGLVTTSRVTHATPAAAYAHSASRDWESDALMTTITGGCKDIAYQLVYDNNDIQVVLGGGRGPFLPDRQVDPETQTVGWTHRKDGHDLTEIWKQIQSSKDRRHSYVWKKDQFDAVDPTDTDYLLGLFDTSHIPYENDRDKSGEGDPSLAEMTSKAIHILQKNKQGYFLMVEGARIDHAHHDNEAKRALTETLMFEEAVSEAVRLTSEEDTLIIVTADHSHPFNIAGYSYRGNDILGITIPYWDEPPLDGLPYTTVVYGNGPGRRPFQDRTNYTGIDTTEDNFKQESAVPTAYETHSAEDVGIYARGPMAHLLHGVQEQHYIAHVMQYAACVGDFKDDCERPDDRNSNGGYTLSVNMVLFITICMIELLVI</sequence>
<organism evidence="6 7">
    <name type="scientific">Mizuhopecten yessoensis</name>
    <name type="common">Japanese scallop</name>
    <name type="synonym">Patinopecten yessoensis</name>
    <dbReference type="NCBI Taxonomy" id="6573"/>
    <lineage>
        <taxon>Eukaryota</taxon>
        <taxon>Metazoa</taxon>
        <taxon>Spiralia</taxon>
        <taxon>Lophotrochozoa</taxon>
        <taxon>Mollusca</taxon>
        <taxon>Bivalvia</taxon>
        <taxon>Autobranchia</taxon>
        <taxon>Pteriomorphia</taxon>
        <taxon>Pectinida</taxon>
        <taxon>Pectinoidea</taxon>
        <taxon>Pectinidae</taxon>
        <taxon>Mizuhopecten</taxon>
    </lineage>
</organism>
<feature type="binding site" evidence="4">
    <location>
        <position position="240"/>
    </location>
    <ligand>
        <name>Zn(2+)</name>
        <dbReference type="ChEBI" id="CHEBI:29105"/>
        <label>2</label>
    </ligand>
</feature>
<accession>A0A210Q0E8</accession>
<evidence type="ECO:0000256" key="2">
    <source>
        <dbReference type="ARBA" id="ARBA00022553"/>
    </source>
</evidence>